<feature type="binding site" evidence="7 9">
    <location>
        <position position="84"/>
    </location>
    <ligand>
        <name>3-methyl-2-oxobutanoate</name>
        <dbReference type="ChEBI" id="CHEBI:11851"/>
    </ligand>
</feature>
<keyword evidence="7 10" id="KW-0479">Metal-binding</keyword>
<comment type="subcellular location">
    <subcellularLocation>
        <location evidence="7">Cytoplasm</location>
    </subcellularLocation>
</comment>
<feature type="binding site" evidence="7 9">
    <location>
        <begin position="45"/>
        <end position="46"/>
    </location>
    <ligand>
        <name>3-methyl-2-oxobutanoate</name>
        <dbReference type="ChEBI" id="CHEBI:11851"/>
    </ligand>
</feature>
<comment type="catalytic activity">
    <reaction evidence="7">
        <text>(6R)-5,10-methylene-5,6,7,8-tetrahydrofolate + 3-methyl-2-oxobutanoate + H2O = 2-dehydropantoate + (6S)-5,6,7,8-tetrahydrofolate</text>
        <dbReference type="Rhea" id="RHEA:11824"/>
        <dbReference type="ChEBI" id="CHEBI:11561"/>
        <dbReference type="ChEBI" id="CHEBI:11851"/>
        <dbReference type="ChEBI" id="CHEBI:15377"/>
        <dbReference type="ChEBI" id="CHEBI:15636"/>
        <dbReference type="ChEBI" id="CHEBI:57453"/>
        <dbReference type="EC" id="2.1.2.11"/>
    </reaction>
</comment>
<dbReference type="InterPro" id="IPR015813">
    <property type="entry name" value="Pyrv/PenolPyrv_kinase-like_dom"/>
</dbReference>
<comment type="cofactor">
    <cofactor evidence="7 10">
        <name>Mg(2+)</name>
        <dbReference type="ChEBI" id="CHEBI:18420"/>
    </cofactor>
    <text evidence="7 10">Binds 1 Mg(2+) ion per subunit.</text>
</comment>
<feature type="active site" description="Proton acceptor" evidence="7 8">
    <location>
        <position position="183"/>
    </location>
</feature>
<dbReference type="OrthoDB" id="9781789at2"/>
<keyword evidence="11" id="KW-0489">Methyltransferase</keyword>
<evidence type="ECO:0000256" key="5">
    <source>
        <dbReference type="ARBA" id="ARBA00022679"/>
    </source>
</evidence>
<dbReference type="AlphaFoldDB" id="A0A3D8P685"/>
<feature type="binding site" evidence="7 10">
    <location>
        <position position="116"/>
    </location>
    <ligand>
        <name>Mg(2+)</name>
        <dbReference type="ChEBI" id="CHEBI:18420"/>
    </ligand>
</feature>
<evidence type="ECO:0000313" key="12">
    <source>
        <dbReference type="Proteomes" id="UP000256329"/>
    </source>
</evidence>
<dbReference type="GO" id="GO:0015940">
    <property type="term" value="P:pantothenate biosynthetic process"/>
    <property type="evidence" value="ECO:0007669"/>
    <property type="project" value="UniProtKB-UniRule"/>
</dbReference>
<dbReference type="PANTHER" id="PTHR20881:SF0">
    <property type="entry name" value="3-METHYL-2-OXOBUTANOATE HYDROXYMETHYLTRANSFERASE"/>
    <property type="match status" value="1"/>
</dbReference>
<gene>
    <name evidence="7 11" type="primary">panB</name>
    <name evidence="11" type="ORF">DXX99_02785</name>
</gene>
<protein>
    <recommendedName>
        <fullName evidence="7">3-methyl-2-oxobutanoate hydroxymethyltransferase</fullName>
        <ecNumber evidence="7">2.1.2.11</ecNumber>
    </recommendedName>
    <alternativeName>
        <fullName evidence="7">Ketopantoate hydroxymethyltransferase</fullName>
        <shortName evidence="7">KPHMT</shortName>
    </alternativeName>
</protein>
<feature type="binding site" evidence="7 10">
    <location>
        <position position="45"/>
    </location>
    <ligand>
        <name>Mg(2+)</name>
        <dbReference type="ChEBI" id="CHEBI:18420"/>
    </ligand>
</feature>
<keyword evidence="4 7" id="KW-0566">Pantothenate biosynthesis</keyword>
<evidence type="ECO:0000256" key="4">
    <source>
        <dbReference type="ARBA" id="ARBA00022655"/>
    </source>
</evidence>
<dbReference type="InterPro" id="IPR040442">
    <property type="entry name" value="Pyrv_kinase-like_dom_sf"/>
</dbReference>
<keyword evidence="5 7" id="KW-0808">Transferase</keyword>
<dbReference type="GO" id="GO:0032259">
    <property type="term" value="P:methylation"/>
    <property type="evidence" value="ECO:0007669"/>
    <property type="project" value="UniProtKB-KW"/>
</dbReference>
<dbReference type="GO" id="GO:0008168">
    <property type="term" value="F:methyltransferase activity"/>
    <property type="evidence" value="ECO:0007669"/>
    <property type="project" value="UniProtKB-KW"/>
</dbReference>
<evidence type="ECO:0000256" key="8">
    <source>
        <dbReference type="PIRSR" id="PIRSR000388-1"/>
    </source>
</evidence>
<dbReference type="HAMAP" id="MF_00156">
    <property type="entry name" value="PanB"/>
    <property type="match status" value="1"/>
</dbReference>
<comment type="caution">
    <text evidence="11">The sequence shown here is derived from an EMBL/GenBank/DDBJ whole genome shotgun (WGS) entry which is preliminary data.</text>
</comment>
<feature type="binding site" evidence="7 10">
    <location>
        <position position="84"/>
    </location>
    <ligand>
        <name>Mg(2+)</name>
        <dbReference type="ChEBI" id="CHEBI:18420"/>
    </ligand>
</feature>
<dbReference type="NCBIfam" id="TIGR00222">
    <property type="entry name" value="panB"/>
    <property type="match status" value="1"/>
</dbReference>
<comment type="subunit">
    <text evidence="3 7">Homodecamer; pentamer of dimers.</text>
</comment>
<comment type="function">
    <text evidence="6 7">Catalyzes the reversible reaction in which hydroxymethyl group from 5,10-methylenetetrahydrofolate is transferred onto alpha-ketoisovalerate to form ketopantoate.</text>
</comment>
<keyword evidence="7" id="KW-0963">Cytoplasm</keyword>
<dbReference type="UniPathway" id="UPA00028">
    <property type="reaction ID" value="UER00003"/>
</dbReference>
<keyword evidence="7 10" id="KW-0460">Magnesium</keyword>
<comment type="similarity">
    <text evidence="2 7">Belongs to the PanB family.</text>
</comment>
<evidence type="ECO:0000256" key="10">
    <source>
        <dbReference type="PIRSR" id="PIRSR000388-3"/>
    </source>
</evidence>
<dbReference type="EMBL" id="QSLN01000002">
    <property type="protein sequence ID" value="RDV84252.1"/>
    <property type="molecule type" value="Genomic_DNA"/>
</dbReference>
<dbReference type="Proteomes" id="UP000256329">
    <property type="component" value="Unassembled WGS sequence"/>
</dbReference>
<dbReference type="SUPFAM" id="SSF51621">
    <property type="entry name" value="Phosphoenolpyruvate/pyruvate domain"/>
    <property type="match status" value="1"/>
</dbReference>
<dbReference type="PIRSF" id="PIRSF000388">
    <property type="entry name" value="Pantoate_hydroxy_MeTrfase"/>
    <property type="match status" value="1"/>
</dbReference>
<dbReference type="GO" id="GO:0003864">
    <property type="term" value="F:3-methyl-2-oxobutanoate hydroxymethyltransferase activity"/>
    <property type="evidence" value="ECO:0007669"/>
    <property type="project" value="UniProtKB-UniRule"/>
</dbReference>
<keyword evidence="12" id="KW-1185">Reference proteome</keyword>
<accession>A0A3D8P685</accession>
<evidence type="ECO:0000256" key="9">
    <source>
        <dbReference type="PIRSR" id="PIRSR000388-2"/>
    </source>
</evidence>
<dbReference type="NCBIfam" id="NF001452">
    <property type="entry name" value="PRK00311.1"/>
    <property type="match status" value="1"/>
</dbReference>
<name>A0A3D8P685_9THEO</name>
<sequence length="280" mass="30568">MNKVTTADFKRWKREKRLITMLTAYDYSLARLVDEAGIDAILVGDSVGNVVLGYPNTLPVTMEEMLHHTRAVVRGVKRALVIGDMPFLSYQVSKEEAIRNAGRFLKEAGAEAVKLEGGEEVAPTVEALVKSGIPVMGHIGLTPQYVHQLGGYRVQGKEAAAARKLIRDAQALAEAGIFALVLECVPQEVAQEITASLPVPTIGIGAGPHCDGQVLVTHDLLGLYGGFTPKFVKRYANLVEEIKKALAAFREEVQNRIFPGPEHSFSMAPEEYRAFKEGKE</sequence>
<dbReference type="GO" id="GO:0005737">
    <property type="term" value="C:cytoplasm"/>
    <property type="evidence" value="ECO:0007669"/>
    <property type="project" value="UniProtKB-SubCell"/>
</dbReference>
<proteinExistence type="inferred from homology"/>
<evidence type="ECO:0000256" key="1">
    <source>
        <dbReference type="ARBA" id="ARBA00005033"/>
    </source>
</evidence>
<organism evidence="11 12">
    <name type="scientific">Ammonifex thiophilus</name>
    <dbReference type="NCBI Taxonomy" id="444093"/>
    <lineage>
        <taxon>Bacteria</taxon>
        <taxon>Bacillati</taxon>
        <taxon>Bacillota</taxon>
        <taxon>Clostridia</taxon>
        <taxon>Thermoanaerobacterales</taxon>
        <taxon>Thermoanaerobacteraceae</taxon>
        <taxon>Ammonifex</taxon>
    </lineage>
</organism>
<evidence type="ECO:0000256" key="2">
    <source>
        <dbReference type="ARBA" id="ARBA00008676"/>
    </source>
</evidence>
<dbReference type="Pfam" id="PF02548">
    <property type="entry name" value="Pantoate_transf"/>
    <property type="match status" value="1"/>
</dbReference>
<dbReference type="PANTHER" id="PTHR20881">
    <property type="entry name" value="3-METHYL-2-OXOBUTANOATE HYDROXYMETHYLTRANSFERASE"/>
    <property type="match status" value="1"/>
</dbReference>
<feature type="binding site" evidence="7 9">
    <location>
        <position position="114"/>
    </location>
    <ligand>
        <name>3-methyl-2-oxobutanoate</name>
        <dbReference type="ChEBI" id="CHEBI:11851"/>
    </ligand>
</feature>
<dbReference type="InterPro" id="IPR003700">
    <property type="entry name" value="Pantoate_hydroxy_MeTrfase"/>
</dbReference>
<evidence type="ECO:0000256" key="7">
    <source>
        <dbReference type="HAMAP-Rule" id="MF_00156"/>
    </source>
</evidence>
<dbReference type="Gene3D" id="3.20.20.60">
    <property type="entry name" value="Phosphoenolpyruvate-binding domains"/>
    <property type="match status" value="1"/>
</dbReference>
<reference evidence="11 12" key="1">
    <citation type="submission" date="2018-08" db="EMBL/GenBank/DDBJ databases">
        <title>Form III RuBisCO-mediated autotrophy in Thermodesulfobium bacteria.</title>
        <authorList>
            <person name="Toshchakov S.V."/>
            <person name="Kublanov I.V."/>
            <person name="Frolov E."/>
            <person name="Bonch-Osmolovskaya E.A."/>
            <person name="Tourova T.P."/>
            <person name="Chernych N.A."/>
            <person name="Lebedinsky A.V."/>
        </authorList>
    </citation>
    <scope>NUCLEOTIDE SEQUENCE [LARGE SCALE GENOMIC DNA]</scope>
    <source>
        <strain evidence="11 12">SR</strain>
    </source>
</reference>
<evidence type="ECO:0000256" key="6">
    <source>
        <dbReference type="ARBA" id="ARBA00056497"/>
    </source>
</evidence>
<dbReference type="FunFam" id="3.20.20.60:FF:000003">
    <property type="entry name" value="3-methyl-2-oxobutanoate hydroxymethyltransferase"/>
    <property type="match status" value="1"/>
</dbReference>
<dbReference type="RefSeq" id="WP_115791995.1">
    <property type="nucleotide sequence ID" value="NZ_QSLN01000002.1"/>
</dbReference>
<evidence type="ECO:0000313" key="11">
    <source>
        <dbReference type="EMBL" id="RDV84252.1"/>
    </source>
</evidence>
<dbReference type="EC" id="2.1.2.11" evidence="7"/>
<dbReference type="CDD" id="cd06557">
    <property type="entry name" value="KPHMT-like"/>
    <property type="match status" value="1"/>
</dbReference>
<dbReference type="GO" id="GO:0000287">
    <property type="term" value="F:magnesium ion binding"/>
    <property type="evidence" value="ECO:0007669"/>
    <property type="project" value="TreeGrafter"/>
</dbReference>
<evidence type="ECO:0000256" key="3">
    <source>
        <dbReference type="ARBA" id="ARBA00011424"/>
    </source>
</evidence>
<comment type="pathway">
    <text evidence="1 7">Cofactor biosynthesis; (R)-pantothenate biosynthesis; (R)-pantoate from 3-methyl-2-oxobutanoate: step 1/2.</text>
</comment>